<organism evidence="1 2">
    <name type="scientific">Thalassiosira oceanica</name>
    <name type="common">Marine diatom</name>
    <dbReference type="NCBI Taxonomy" id="159749"/>
    <lineage>
        <taxon>Eukaryota</taxon>
        <taxon>Sar</taxon>
        <taxon>Stramenopiles</taxon>
        <taxon>Ochrophyta</taxon>
        <taxon>Bacillariophyta</taxon>
        <taxon>Coscinodiscophyceae</taxon>
        <taxon>Thalassiosirophycidae</taxon>
        <taxon>Thalassiosirales</taxon>
        <taxon>Thalassiosiraceae</taxon>
        <taxon>Thalassiosira</taxon>
    </lineage>
</organism>
<comment type="caution">
    <text evidence="1">The sequence shown here is derived from an EMBL/GenBank/DDBJ whole genome shotgun (WGS) entry which is preliminary data.</text>
</comment>
<evidence type="ECO:0000313" key="2">
    <source>
        <dbReference type="Proteomes" id="UP000266841"/>
    </source>
</evidence>
<protein>
    <submittedName>
        <fullName evidence="1">Uncharacterized protein</fullName>
    </submittedName>
</protein>
<dbReference type="AlphaFoldDB" id="K0TI72"/>
<sequence length="114" mass="11985">DSTTPANVSYRWPSHCQDVAGFKIRLPSVELGRWSLWLSYVGDEGGVVSAGVVGLVLVDVGPAAGLCLAAVRGLEPSSKNPLGTPVNQGTARPVAISYRADVLLSRNWEPPSEA</sequence>
<reference evidence="1 2" key="1">
    <citation type="journal article" date="2012" name="Genome Biol.">
        <title>Genome and low-iron response of an oceanic diatom adapted to chronic iron limitation.</title>
        <authorList>
            <person name="Lommer M."/>
            <person name="Specht M."/>
            <person name="Roy A.S."/>
            <person name="Kraemer L."/>
            <person name="Andreson R."/>
            <person name="Gutowska M.A."/>
            <person name="Wolf J."/>
            <person name="Bergner S.V."/>
            <person name="Schilhabel M.B."/>
            <person name="Klostermeier U.C."/>
            <person name="Beiko R.G."/>
            <person name="Rosenstiel P."/>
            <person name="Hippler M."/>
            <person name="Laroche J."/>
        </authorList>
    </citation>
    <scope>NUCLEOTIDE SEQUENCE [LARGE SCALE GENOMIC DNA]</scope>
    <source>
        <strain evidence="1 2">CCMP1005</strain>
    </source>
</reference>
<gene>
    <name evidence="1" type="ORF">THAOC_01546</name>
</gene>
<proteinExistence type="predicted"/>
<dbReference type="Proteomes" id="UP000266841">
    <property type="component" value="Unassembled WGS sequence"/>
</dbReference>
<accession>K0TI72</accession>
<evidence type="ECO:0000313" key="1">
    <source>
        <dbReference type="EMBL" id="EJK76679.1"/>
    </source>
</evidence>
<feature type="non-terminal residue" evidence="1">
    <location>
        <position position="1"/>
    </location>
</feature>
<name>K0TI72_THAOC</name>
<keyword evidence="2" id="KW-1185">Reference proteome</keyword>
<dbReference type="EMBL" id="AGNL01001866">
    <property type="protein sequence ID" value="EJK76679.1"/>
    <property type="molecule type" value="Genomic_DNA"/>
</dbReference>